<keyword evidence="5 8" id="KW-0747">Spliceosome</keyword>
<evidence type="ECO:0000313" key="9">
    <source>
        <dbReference type="EMBL" id="CCH60244.1"/>
    </source>
</evidence>
<comment type="subcellular location">
    <subcellularLocation>
        <location evidence="1 8">Nucleus</location>
    </subcellularLocation>
</comment>
<dbReference type="KEGG" id="tbl:TBLA_0C04470"/>
<dbReference type="OMA" id="KLMNYTL"/>
<dbReference type="GeneID" id="14495224"/>
<dbReference type="eggNOG" id="KOG2609">
    <property type="taxonomic scope" value="Eukaryota"/>
</dbReference>
<evidence type="ECO:0000256" key="1">
    <source>
        <dbReference type="ARBA" id="ARBA00004123"/>
    </source>
</evidence>
<name>I2H1J2_HENB6</name>
<dbReference type="RefSeq" id="XP_004179763.1">
    <property type="nucleotide sequence ID" value="XM_004179715.1"/>
</dbReference>
<organism evidence="9 10">
    <name type="scientific">Henningerozyma blattae (strain ATCC 34711 / CBS 6284 / DSM 70876 / NBRC 10599 / NRRL Y-10934 / UCD 77-7)</name>
    <name type="common">Yeast</name>
    <name type="synonym">Tetrapisispora blattae</name>
    <dbReference type="NCBI Taxonomy" id="1071380"/>
    <lineage>
        <taxon>Eukaryota</taxon>
        <taxon>Fungi</taxon>
        <taxon>Dikarya</taxon>
        <taxon>Ascomycota</taxon>
        <taxon>Saccharomycotina</taxon>
        <taxon>Saccharomycetes</taxon>
        <taxon>Saccharomycetales</taxon>
        <taxon>Saccharomycetaceae</taxon>
        <taxon>Henningerozyma</taxon>
    </lineage>
</organism>
<dbReference type="FunCoup" id="I2H1J2">
    <property type="interactions" value="177"/>
</dbReference>
<keyword evidence="10" id="KW-1185">Reference proteome</keyword>
<evidence type="ECO:0000256" key="5">
    <source>
        <dbReference type="ARBA" id="ARBA00022728"/>
    </source>
</evidence>
<dbReference type="EMBL" id="HE806318">
    <property type="protein sequence ID" value="CCH60244.1"/>
    <property type="molecule type" value="Genomic_DNA"/>
</dbReference>
<dbReference type="AlphaFoldDB" id="I2H1J2"/>
<dbReference type="InterPro" id="IPR013260">
    <property type="entry name" value="mRNA_splic_SYF2"/>
</dbReference>
<evidence type="ECO:0000256" key="7">
    <source>
        <dbReference type="ARBA" id="ARBA00023242"/>
    </source>
</evidence>
<dbReference type="STRING" id="1071380.I2H1J2"/>
<dbReference type="OrthoDB" id="199717at2759"/>
<comment type="subunit">
    <text evidence="8">May be part of a spliceosome complex.</text>
</comment>
<protein>
    <recommendedName>
        <fullName evidence="3 8">Pre-mRNA-splicing factor SYF2</fullName>
    </recommendedName>
</protein>
<accession>I2H1J2</accession>
<evidence type="ECO:0000256" key="3">
    <source>
        <dbReference type="ARBA" id="ARBA00014745"/>
    </source>
</evidence>
<dbReference type="Proteomes" id="UP000002866">
    <property type="component" value="Chromosome 3"/>
</dbReference>
<keyword evidence="4 8" id="KW-0507">mRNA processing</keyword>
<evidence type="ECO:0000256" key="4">
    <source>
        <dbReference type="ARBA" id="ARBA00022664"/>
    </source>
</evidence>
<dbReference type="HOGENOM" id="CLU_114239_0_0_1"/>
<dbReference type="GO" id="GO:0005681">
    <property type="term" value="C:spliceosomal complex"/>
    <property type="evidence" value="ECO:0007669"/>
    <property type="project" value="UniProtKB-KW"/>
</dbReference>
<evidence type="ECO:0000313" key="10">
    <source>
        <dbReference type="Proteomes" id="UP000002866"/>
    </source>
</evidence>
<sequence length="222" mass="26329">MYDINELETSWKTLKEKAENTRINNQHFLTSLRDKSATNNKPKVYSMTDEFDKDELPINDENARKNHSEEERISKLMNYTLREYKDWELKQNEYTTESQTNSKDDQIESLDSLAKRTYDKDIRKLNKALRATNSGNKSNKPGKIIKNHRNESNKIVIKDDKFLVEELVNNLKTKSDRLYKHLGERRKNYSTTLSGHVNTKNQEFNEKLTREWKKLSNSIDHI</sequence>
<evidence type="ECO:0000256" key="8">
    <source>
        <dbReference type="RuleBase" id="RU367148"/>
    </source>
</evidence>
<evidence type="ECO:0000256" key="6">
    <source>
        <dbReference type="ARBA" id="ARBA00023187"/>
    </source>
</evidence>
<proteinExistence type="inferred from homology"/>
<evidence type="ECO:0000256" key="2">
    <source>
        <dbReference type="ARBA" id="ARBA00010028"/>
    </source>
</evidence>
<reference evidence="9 10" key="1">
    <citation type="journal article" date="2011" name="Proc. Natl. Acad. Sci. U.S.A.">
        <title>Evolutionary erosion of yeast sex chromosomes by mating-type switching accidents.</title>
        <authorList>
            <person name="Gordon J.L."/>
            <person name="Armisen D."/>
            <person name="Proux-Wera E."/>
            <person name="Oheigeartaigh S.S."/>
            <person name="Byrne K.P."/>
            <person name="Wolfe K.H."/>
        </authorList>
    </citation>
    <scope>NUCLEOTIDE SEQUENCE [LARGE SCALE GENOMIC DNA]</scope>
    <source>
        <strain evidence="10">ATCC 34711 / CBS 6284 / DSM 70876 / NBRC 10599 / NRRL Y-10934 / UCD 77-7</strain>
    </source>
</reference>
<dbReference type="Pfam" id="PF08231">
    <property type="entry name" value="SYF2"/>
    <property type="match status" value="1"/>
</dbReference>
<keyword evidence="7 8" id="KW-0539">Nucleus</keyword>
<gene>
    <name evidence="9" type="primary">TBLA0C04470</name>
    <name evidence="9" type="ORF">TBLA_0C04470</name>
</gene>
<comment type="function">
    <text evidence="8">Involved in pre-mRNA splicing.</text>
</comment>
<comment type="similarity">
    <text evidence="2 8">Belongs to the SYF2 family.</text>
</comment>
<keyword evidence="6 8" id="KW-0508">mRNA splicing</keyword>
<dbReference type="GO" id="GO:0000398">
    <property type="term" value="P:mRNA splicing, via spliceosome"/>
    <property type="evidence" value="ECO:0007669"/>
    <property type="project" value="UniProtKB-UniRule"/>
</dbReference>
<dbReference type="InParanoid" id="I2H1J2"/>